<feature type="non-terminal residue" evidence="2">
    <location>
        <position position="163"/>
    </location>
</feature>
<evidence type="ECO:0000313" key="2">
    <source>
        <dbReference type="EMBL" id="EME78365.1"/>
    </source>
</evidence>
<reference evidence="2 3" key="1">
    <citation type="journal article" date="2012" name="PLoS Pathog.">
        <title>Diverse lifestyles and strategies of plant pathogenesis encoded in the genomes of eighteen Dothideomycetes fungi.</title>
        <authorList>
            <person name="Ohm R.A."/>
            <person name="Feau N."/>
            <person name="Henrissat B."/>
            <person name="Schoch C.L."/>
            <person name="Horwitz B.A."/>
            <person name="Barry K.W."/>
            <person name="Condon B.J."/>
            <person name="Copeland A.C."/>
            <person name="Dhillon B."/>
            <person name="Glaser F."/>
            <person name="Hesse C.N."/>
            <person name="Kosti I."/>
            <person name="LaButti K."/>
            <person name="Lindquist E.A."/>
            <person name="Lucas S."/>
            <person name="Salamov A.A."/>
            <person name="Bradshaw R.E."/>
            <person name="Ciuffetti L."/>
            <person name="Hamelin R.C."/>
            <person name="Kema G.H.J."/>
            <person name="Lawrence C."/>
            <person name="Scott J.A."/>
            <person name="Spatafora J.W."/>
            <person name="Turgeon B.G."/>
            <person name="de Wit P.J.G.M."/>
            <person name="Zhong S."/>
            <person name="Goodwin S.B."/>
            <person name="Grigoriev I.V."/>
        </authorList>
    </citation>
    <scope>NUCLEOTIDE SEQUENCE [LARGE SCALE GENOMIC DNA]</scope>
    <source>
        <strain evidence="2 3">CIRAD86</strain>
    </source>
</reference>
<dbReference type="OrthoDB" id="3650870at2759"/>
<dbReference type="PANTHER" id="PTHR24148">
    <property type="entry name" value="ANKYRIN REPEAT DOMAIN-CONTAINING PROTEIN 39 HOMOLOG-RELATED"/>
    <property type="match status" value="1"/>
</dbReference>
<dbReference type="AlphaFoldDB" id="M2YKV9"/>
<organism evidence="2 3">
    <name type="scientific">Pseudocercospora fijiensis (strain CIRAD86)</name>
    <name type="common">Black leaf streak disease fungus</name>
    <name type="synonym">Mycosphaerella fijiensis</name>
    <dbReference type="NCBI Taxonomy" id="383855"/>
    <lineage>
        <taxon>Eukaryota</taxon>
        <taxon>Fungi</taxon>
        <taxon>Dikarya</taxon>
        <taxon>Ascomycota</taxon>
        <taxon>Pezizomycotina</taxon>
        <taxon>Dothideomycetes</taxon>
        <taxon>Dothideomycetidae</taxon>
        <taxon>Mycosphaerellales</taxon>
        <taxon>Mycosphaerellaceae</taxon>
        <taxon>Pseudocercospora</taxon>
    </lineage>
</organism>
<dbReference type="Pfam" id="PF06985">
    <property type="entry name" value="HET"/>
    <property type="match status" value="1"/>
</dbReference>
<dbReference type="HOGENOM" id="CLU_004184_6_2_1"/>
<dbReference type="PANTHER" id="PTHR24148:SF73">
    <property type="entry name" value="HET DOMAIN PROTEIN (AFU_ORTHOLOGUE AFUA_8G01020)"/>
    <property type="match status" value="1"/>
</dbReference>
<keyword evidence="3" id="KW-1185">Reference proteome</keyword>
<dbReference type="InterPro" id="IPR052895">
    <property type="entry name" value="HetReg/Transcr_Mod"/>
</dbReference>
<dbReference type="RefSeq" id="XP_007930758.1">
    <property type="nucleotide sequence ID" value="XM_007932567.1"/>
</dbReference>
<dbReference type="VEuPathDB" id="FungiDB:MYCFIDRAFT_144752"/>
<accession>M2YKV9</accession>
<name>M2YKV9_PSEFD</name>
<dbReference type="STRING" id="383855.M2YKV9"/>
<dbReference type="Proteomes" id="UP000016932">
    <property type="component" value="Unassembled WGS sequence"/>
</dbReference>
<dbReference type="GeneID" id="19331283"/>
<evidence type="ECO:0000313" key="3">
    <source>
        <dbReference type="Proteomes" id="UP000016932"/>
    </source>
</evidence>
<sequence length="163" mass="18511">MSLHALRTITSPAIRTKRKLARRRTKLQPFHHEPLTDPARQIRLFRILPESTDTQLKLQLETHDLDADLAKTGIPNVAPPFVAVSYMWGIKTRVQSITVNGKSLDVTANCRYALWQAFRCPLVPLDGHIWVDSICINQGDLREKSEQVKIMGSIYRKATNVLA</sequence>
<dbReference type="EMBL" id="KB446563">
    <property type="protein sequence ID" value="EME78365.1"/>
    <property type="molecule type" value="Genomic_DNA"/>
</dbReference>
<dbReference type="InterPro" id="IPR010730">
    <property type="entry name" value="HET"/>
</dbReference>
<dbReference type="KEGG" id="pfj:MYCFIDRAFT_144752"/>
<proteinExistence type="predicted"/>
<protein>
    <recommendedName>
        <fullName evidence="1">Heterokaryon incompatibility domain-containing protein</fullName>
    </recommendedName>
</protein>
<evidence type="ECO:0000259" key="1">
    <source>
        <dbReference type="Pfam" id="PF06985"/>
    </source>
</evidence>
<feature type="domain" description="Heterokaryon incompatibility" evidence="1">
    <location>
        <begin position="81"/>
        <end position="162"/>
    </location>
</feature>
<gene>
    <name evidence="2" type="ORF">MYCFIDRAFT_144752</name>
</gene>